<feature type="region of interest" description="Disordered" evidence="1">
    <location>
        <begin position="333"/>
        <end position="404"/>
    </location>
</feature>
<keyword evidence="3" id="KW-1185">Reference proteome</keyword>
<dbReference type="GO" id="GO:0007059">
    <property type="term" value="P:chromosome segregation"/>
    <property type="evidence" value="ECO:0007669"/>
    <property type="project" value="InterPro"/>
</dbReference>
<dbReference type="Proteomes" id="UP000054383">
    <property type="component" value="Unassembled WGS sequence"/>
</dbReference>
<feature type="compositionally biased region" description="Basic and acidic residues" evidence="1">
    <location>
        <begin position="347"/>
        <end position="356"/>
    </location>
</feature>
<dbReference type="InterPro" id="IPR007902">
    <property type="entry name" value="Chl4/mis15/CENP-N"/>
</dbReference>
<accession>A0A0U1LQ64</accession>
<protein>
    <recommendedName>
        <fullName evidence="4">CHL4 family chromosome segregation protein</fullName>
    </recommendedName>
</protein>
<dbReference type="EMBL" id="CVMT01000002">
    <property type="protein sequence ID" value="CRG85489.1"/>
    <property type="molecule type" value="Genomic_DNA"/>
</dbReference>
<evidence type="ECO:0008006" key="4">
    <source>
        <dbReference type="Google" id="ProtNLM"/>
    </source>
</evidence>
<proteinExistence type="predicted"/>
<dbReference type="Gene3D" id="3.10.20.720">
    <property type="match status" value="1"/>
</dbReference>
<name>A0A0U1LQ64_TALIS</name>
<gene>
    <name evidence="2" type="ORF">PISL3812_02543</name>
</gene>
<dbReference type="OMA" id="HPASLRW"/>
<dbReference type="GO" id="GO:0034080">
    <property type="term" value="P:CENP-A containing chromatin assembly"/>
    <property type="evidence" value="ECO:0007669"/>
    <property type="project" value="InterPro"/>
</dbReference>
<organism evidence="2 3">
    <name type="scientific">Talaromyces islandicus</name>
    <name type="common">Penicillium islandicum</name>
    <dbReference type="NCBI Taxonomy" id="28573"/>
    <lineage>
        <taxon>Eukaryota</taxon>
        <taxon>Fungi</taxon>
        <taxon>Dikarya</taxon>
        <taxon>Ascomycota</taxon>
        <taxon>Pezizomycotina</taxon>
        <taxon>Eurotiomycetes</taxon>
        <taxon>Eurotiomycetidae</taxon>
        <taxon>Eurotiales</taxon>
        <taxon>Trichocomaceae</taxon>
        <taxon>Talaromyces</taxon>
        <taxon>Talaromyces sect. Islandici</taxon>
    </lineage>
</organism>
<dbReference type="STRING" id="28573.A0A0U1LQ64"/>
<evidence type="ECO:0000256" key="1">
    <source>
        <dbReference type="SAM" id="MobiDB-lite"/>
    </source>
</evidence>
<evidence type="ECO:0000313" key="3">
    <source>
        <dbReference type="Proteomes" id="UP000054383"/>
    </source>
</evidence>
<reference evidence="2 3" key="1">
    <citation type="submission" date="2015-04" db="EMBL/GenBank/DDBJ databases">
        <authorList>
            <person name="Syromyatnikov M.Y."/>
            <person name="Popov V.N."/>
        </authorList>
    </citation>
    <scope>NUCLEOTIDE SEQUENCE [LARGE SCALE GENOMIC DNA]</scope>
    <source>
        <strain evidence="2">WF-38-12</strain>
    </source>
</reference>
<sequence>MAKTKPVRAPTTSSLPYDLRIPSSTASLVRTLGKLSRQSLLDLVLLWLSKPNVQRFPPFLAKDLPTNNVDNEEETSPYPAAHSVEDVRLSYEELQGRKGGKREVVDRILEGDWRHGITLAQLAMADIRYLEDRPAAQKWTAFRLVPADKKQQTNKTATSATDSTDLTACLPRLHAATFLSNLQREISPLVKAHYHLAKSNSFPLTFLRLFITDSPYQYPRHNSAVYMDSSRIIYIAFPDSSPFIYTSATVSTTGGSAATTAAPVGTDSRALRSIVRNAIARALSKQHERYELEATSLTAKSLATLFALRGPGRTNMANGAFSIFADAVVEGTPIDPRRPVTVSPDEYFAKDDNKSNDDDDDNDNTNNNKHEEEAETGTEEPKRKPLQSRDSNDSPATKKRKLIVSSRFGSSGTLGCSAALDRLDARLLDRFDDDDDQQADDSDRDDLEVEGYLESGEYAMGLSLTGTNVIAGLRKLAELGMVDPNRMPSWMTGEDGVSSLVARRGERVVPDRKRG</sequence>
<dbReference type="Pfam" id="PF05238">
    <property type="entry name" value="CENP-N"/>
    <property type="match status" value="1"/>
</dbReference>
<evidence type="ECO:0000313" key="2">
    <source>
        <dbReference type="EMBL" id="CRG85489.1"/>
    </source>
</evidence>
<dbReference type="AlphaFoldDB" id="A0A0U1LQ64"/>
<dbReference type="OrthoDB" id="6585699at2759"/>